<sequence>MDCTDHGIEDADTRKQRSIGVFRSRSGNIMVQFTKARTYFQFLNEIRKPARDQSPFGNALVAVAETSTAQGHQANGPVRRRQQDVPDPWSLAIARAAVSSHKSSRTSGEGDGCGLALDGERRSSQKRTQEIAEEEEGRSLIGSDPPREGPAGVKFRNPKTPCNWGMDARHSPPLPQGACLDVE</sequence>
<dbReference type="AlphaFoldDB" id="A0A7J6TE23"/>
<reference evidence="2 3" key="1">
    <citation type="submission" date="2020-04" db="EMBL/GenBank/DDBJ databases">
        <title>Perkinsus olseni comparative genomics.</title>
        <authorList>
            <person name="Bogema D.R."/>
        </authorList>
    </citation>
    <scope>NUCLEOTIDE SEQUENCE [LARGE SCALE GENOMIC DNA]</scope>
    <source>
        <strain evidence="2">ATCC PRA-205</strain>
    </source>
</reference>
<proteinExistence type="predicted"/>
<evidence type="ECO:0000313" key="3">
    <source>
        <dbReference type="Proteomes" id="UP000574390"/>
    </source>
</evidence>
<feature type="compositionally biased region" description="Basic and acidic residues" evidence="1">
    <location>
        <begin position="118"/>
        <end position="130"/>
    </location>
</feature>
<evidence type="ECO:0000256" key="1">
    <source>
        <dbReference type="SAM" id="MobiDB-lite"/>
    </source>
</evidence>
<feature type="region of interest" description="Disordered" evidence="1">
    <location>
        <begin position="97"/>
        <end position="183"/>
    </location>
</feature>
<evidence type="ECO:0000313" key="2">
    <source>
        <dbReference type="EMBL" id="KAF4743564.1"/>
    </source>
</evidence>
<protein>
    <submittedName>
        <fullName evidence="2">Uncharacterized protein</fullName>
    </submittedName>
</protein>
<accession>A0A7J6TE23</accession>
<feature type="non-terminal residue" evidence="2">
    <location>
        <position position="183"/>
    </location>
</feature>
<dbReference type="Proteomes" id="UP000574390">
    <property type="component" value="Unassembled WGS sequence"/>
</dbReference>
<organism evidence="2 3">
    <name type="scientific">Perkinsus olseni</name>
    <name type="common">Perkinsus atlanticus</name>
    <dbReference type="NCBI Taxonomy" id="32597"/>
    <lineage>
        <taxon>Eukaryota</taxon>
        <taxon>Sar</taxon>
        <taxon>Alveolata</taxon>
        <taxon>Perkinsozoa</taxon>
        <taxon>Perkinsea</taxon>
        <taxon>Perkinsida</taxon>
        <taxon>Perkinsidae</taxon>
        <taxon>Perkinsus</taxon>
    </lineage>
</organism>
<gene>
    <name evidence="2" type="ORF">FOZ62_029827</name>
</gene>
<name>A0A7J6TE23_PEROL</name>
<dbReference type="EMBL" id="JABANM010007870">
    <property type="protein sequence ID" value="KAF4743564.1"/>
    <property type="molecule type" value="Genomic_DNA"/>
</dbReference>
<comment type="caution">
    <text evidence="2">The sequence shown here is derived from an EMBL/GenBank/DDBJ whole genome shotgun (WGS) entry which is preliminary data.</text>
</comment>